<dbReference type="GeneID" id="96790399"/>
<dbReference type="InterPro" id="IPR037883">
    <property type="entry name" value="Knr4/Smi1-like_sf"/>
</dbReference>
<dbReference type="Pfam" id="PF09346">
    <property type="entry name" value="SMI1_KNR4"/>
    <property type="match status" value="1"/>
</dbReference>
<dbReference type="RefSeq" id="WP_073786255.1">
    <property type="nucleotide sequence ID" value="NZ_CP109583.1"/>
</dbReference>
<organism evidence="2 3">
    <name type="scientific">Streptomyces uncialis</name>
    <dbReference type="NCBI Taxonomy" id="1048205"/>
    <lineage>
        <taxon>Bacteria</taxon>
        <taxon>Bacillati</taxon>
        <taxon>Actinomycetota</taxon>
        <taxon>Actinomycetes</taxon>
        <taxon>Kitasatosporales</taxon>
        <taxon>Streptomycetaceae</taxon>
        <taxon>Streptomyces</taxon>
    </lineage>
</organism>
<dbReference type="SMART" id="SM00860">
    <property type="entry name" value="SMI1_KNR4"/>
    <property type="match status" value="1"/>
</dbReference>
<name>A0A1Q4V9P5_9ACTN</name>
<dbReference type="AlphaFoldDB" id="A0A1Q4V9P5"/>
<keyword evidence="3" id="KW-1185">Reference proteome</keyword>
<dbReference type="SUPFAM" id="SSF160631">
    <property type="entry name" value="SMI1/KNR4-like"/>
    <property type="match status" value="1"/>
</dbReference>
<comment type="caution">
    <text evidence="2">The sequence shown here is derived from an EMBL/GenBank/DDBJ whole genome shotgun (WGS) entry which is preliminary data.</text>
</comment>
<dbReference type="Proteomes" id="UP000186455">
    <property type="component" value="Unassembled WGS sequence"/>
</dbReference>
<evidence type="ECO:0000313" key="2">
    <source>
        <dbReference type="EMBL" id="OKH94576.1"/>
    </source>
</evidence>
<dbReference type="STRING" id="1048205.AB852_09975"/>
<evidence type="ECO:0000313" key="3">
    <source>
        <dbReference type="Proteomes" id="UP000186455"/>
    </source>
</evidence>
<sequence>MDENRWAGVRERVLALAGHPGAEQVFGLPDGEPLRAPLTRAQLAELEGQIGTRLPEEYRGFLLQVGAGGAGPSYGVFPVVLDADGRWGWEGDGGDMTDPARLGEPFATVRADAAELAALQARTPEEEDFPDAPDAFEAAYDEWDERHSEVLFSGERTIGAICLCHKGCCLRQWLVVSGPEAGTVWDDPRADWADIEPLTGPDGRSLTFAQWYMSWLEEAERTAERYGEAA</sequence>
<reference evidence="2 3" key="1">
    <citation type="submission" date="2015-06" db="EMBL/GenBank/DDBJ databases">
        <title>Cloning and characterization of the uncialamcin biosynthetic gene cluster.</title>
        <authorList>
            <person name="Yan X."/>
            <person name="Huang T."/>
            <person name="Ge H."/>
            <person name="Shen B."/>
        </authorList>
    </citation>
    <scope>NUCLEOTIDE SEQUENCE [LARGE SCALE GENOMIC DNA]</scope>
    <source>
        <strain evidence="2 3">DCA2648</strain>
    </source>
</reference>
<gene>
    <name evidence="2" type="ORF">AB852_09975</name>
</gene>
<proteinExistence type="predicted"/>
<protein>
    <submittedName>
        <fullName evidence="2">Cell wall assembly protein</fullName>
    </submittedName>
</protein>
<evidence type="ECO:0000259" key="1">
    <source>
        <dbReference type="SMART" id="SM00860"/>
    </source>
</evidence>
<dbReference type="InterPro" id="IPR018958">
    <property type="entry name" value="Knr4/Smi1-like_dom"/>
</dbReference>
<feature type="domain" description="Knr4/Smi1-like" evidence="1">
    <location>
        <begin position="37"/>
        <end position="214"/>
    </location>
</feature>
<dbReference type="EMBL" id="LFBV01000002">
    <property type="protein sequence ID" value="OKH94576.1"/>
    <property type="molecule type" value="Genomic_DNA"/>
</dbReference>
<accession>A0A1Q4V9P5</accession>